<dbReference type="STRING" id="883114.HMPREF9709_00626"/>
<protein>
    <recommendedName>
        <fullName evidence="6">Nudix hydrolase domain-containing protein</fullName>
    </recommendedName>
</protein>
<dbReference type="Pfam" id="PF00293">
    <property type="entry name" value="NUDIX"/>
    <property type="match status" value="1"/>
</dbReference>
<comment type="cofactor">
    <cofactor evidence="1">
        <name>Mg(2+)</name>
        <dbReference type="ChEBI" id="CHEBI:18420"/>
    </cofactor>
</comment>
<evidence type="ECO:0000259" key="6">
    <source>
        <dbReference type="PROSITE" id="PS51462"/>
    </source>
</evidence>
<dbReference type="PROSITE" id="PS51462">
    <property type="entry name" value="NUDIX"/>
    <property type="match status" value="1"/>
</dbReference>
<dbReference type="RefSeq" id="WP_005397891.1">
    <property type="nucleotide sequence ID" value="NZ_JH601088.1"/>
</dbReference>
<feature type="domain" description="Nudix hydrolase" evidence="6">
    <location>
        <begin position="2"/>
        <end position="129"/>
    </location>
</feature>
<dbReference type="InterPro" id="IPR000086">
    <property type="entry name" value="NUDIX_hydrolase_dom"/>
</dbReference>
<sequence>MKYIMMNMVRILNGSQVVVLDKKKKWGWEGLTFPGGKVEPNESFVDAAIREVKEETNLDINKLVLNGVIQWVDLTRDETQVGLLYTTKNVNGKLVEENREGKLFWCDYNEFIDMDGKSDSMADILTIFNGENTEIVKYYENDKEVKKTILSRNEG</sequence>
<dbReference type="Gene3D" id="3.90.79.10">
    <property type="entry name" value="Nucleoside Triphosphate Pyrophosphohydrolase"/>
    <property type="match status" value="1"/>
</dbReference>
<organism evidence="7 8">
    <name type="scientific">Helcococcus kunzii ATCC 51366</name>
    <dbReference type="NCBI Taxonomy" id="883114"/>
    <lineage>
        <taxon>Bacteria</taxon>
        <taxon>Bacillati</taxon>
        <taxon>Bacillota</taxon>
        <taxon>Tissierellia</taxon>
        <taxon>Tissierellales</taxon>
        <taxon>Peptoniphilaceae</taxon>
        <taxon>Helcococcus</taxon>
    </lineage>
</organism>
<accession>H3NMR5</accession>
<dbReference type="OrthoDB" id="9810449at2"/>
<gene>
    <name evidence="7" type="ORF">HMPREF9709_00626</name>
</gene>
<dbReference type="AlphaFoldDB" id="H3NMR5"/>
<dbReference type="GO" id="GO:0005737">
    <property type="term" value="C:cytoplasm"/>
    <property type="evidence" value="ECO:0007669"/>
    <property type="project" value="TreeGrafter"/>
</dbReference>
<dbReference type="GO" id="GO:0046872">
    <property type="term" value="F:metal ion binding"/>
    <property type="evidence" value="ECO:0007669"/>
    <property type="project" value="UniProtKB-KW"/>
</dbReference>
<keyword evidence="3" id="KW-0479">Metal-binding</keyword>
<dbReference type="EMBL" id="AGEI01000019">
    <property type="protein sequence ID" value="EHR34656.1"/>
    <property type="molecule type" value="Genomic_DNA"/>
</dbReference>
<name>H3NMR5_9FIRM</name>
<dbReference type="InterPro" id="IPR020084">
    <property type="entry name" value="NUDIX_hydrolase_CS"/>
</dbReference>
<dbReference type="CDD" id="cd18875">
    <property type="entry name" value="NUDIX_Hydrolase"/>
    <property type="match status" value="1"/>
</dbReference>
<dbReference type="PANTHER" id="PTHR43758">
    <property type="entry name" value="7,8-DIHYDRO-8-OXOGUANINE TRIPHOSPHATASE"/>
    <property type="match status" value="1"/>
</dbReference>
<dbReference type="PANTHER" id="PTHR43758:SF2">
    <property type="entry name" value="OXIDIZED PURINE NUCLEOSIDE TRIPHOSPHATE HYDROLASE"/>
    <property type="match status" value="1"/>
</dbReference>
<dbReference type="GeneID" id="96998631"/>
<evidence type="ECO:0000256" key="1">
    <source>
        <dbReference type="ARBA" id="ARBA00001946"/>
    </source>
</evidence>
<dbReference type="PROSITE" id="PS00893">
    <property type="entry name" value="NUDIX_BOX"/>
    <property type="match status" value="1"/>
</dbReference>
<dbReference type="HOGENOM" id="CLU_037162_17_0_9"/>
<evidence type="ECO:0000256" key="3">
    <source>
        <dbReference type="ARBA" id="ARBA00022723"/>
    </source>
</evidence>
<dbReference type="GO" id="GO:0016818">
    <property type="term" value="F:hydrolase activity, acting on acid anhydrides, in phosphorus-containing anhydrides"/>
    <property type="evidence" value="ECO:0007669"/>
    <property type="project" value="TreeGrafter"/>
</dbReference>
<evidence type="ECO:0000256" key="4">
    <source>
        <dbReference type="ARBA" id="ARBA00022801"/>
    </source>
</evidence>
<dbReference type="SUPFAM" id="SSF55811">
    <property type="entry name" value="Nudix"/>
    <property type="match status" value="1"/>
</dbReference>
<dbReference type="Proteomes" id="UP000004191">
    <property type="component" value="Unassembled WGS sequence"/>
</dbReference>
<proteinExistence type="inferred from homology"/>
<evidence type="ECO:0000256" key="5">
    <source>
        <dbReference type="ARBA" id="ARBA00022842"/>
    </source>
</evidence>
<reference evidence="7 8" key="1">
    <citation type="submission" date="2012-01" db="EMBL/GenBank/DDBJ databases">
        <title>The Genome Sequence of Helcococcus kunzii ATCC 51366.</title>
        <authorList>
            <consortium name="The Broad Institute Genome Sequencing Platform"/>
            <person name="Earl A."/>
            <person name="Ward D."/>
            <person name="Feldgarden M."/>
            <person name="Gevers D."/>
            <person name="Huys G."/>
            <person name="Young S.K."/>
            <person name="Zeng Q."/>
            <person name="Gargeya S."/>
            <person name="Fitzgerald M."/>
            <person name="Haas B."/>
            <person name="Abouelleil A."/>
            <person name="Alvarado L."/>
            <person name="Arachchi H.M."/>
            <person name="Berlin A."/>
            <person name="Chapman S.B."/>
            <person name="Gearin G."/>
            <person name="Goldberg J."/>
            <person name="Griggs A."/>
            <person name="Gujja S."/>
            <person name="Hansen M."/>
            <person name="Heiman D."/>
            <person name="Howarth C."/>
            <person name="Larimer J."/>
            <person name="Lui A."/>
            <person name="MacDonald P.J.P."/>
            <person name="McCowen C."/>
            <person name="Montmayeur A."/>
            <person name="Murphy C."/>
            <person name="Neiman D."/>
            <person name="Pearson M."/>
            <person name="Priest M."/>
            <person name="Roberts A."/>
            <person name="Saif S."/>
            <person name="Shea T."/>
            <person name="Sisk P."/>
            <person name="Stolte C."/>
            <person name="Sykes S."/>
            <person name="Wortman J."/>
            <person name="Nusbaum C."/>
            <person name="Birren B."/>
        </authorList>
    </citation>
    <scope>NUCLEOTIDE SEQUENCE [LARGE SCALE GENOMIC DNA]</scope>
    <source>
        <strain evidence="7 8">ATCC 51366</strain>
    </source>
</reference>
<evidence type="ECO:0000256" key="2">
    <source>
        <dbReference type="ARBA" id="ARBA00005582"/>
    </source>
</evidence>
<dbReference type="eggNOG" id="COG1051">
    <property type="taxonomic scope" value="Bacteria"/>
</dbReference>
<keyword evidence="4" id="KW-0378">Hydrolase</keyword>
<dbReference type="InterPro" id="IPR015797">
    <property type="entry name" value="NUDIX_hydrolase-like_dom_sf"/>
</dbReference>
<comment type="similarity">
    <text evidence="2">Belongs to the Nudix hydrolase family.</text>
</comment>
<dbReference type="PATRIC" id="fig|883114.3.peg.619"/>
<evidence type="ECO:0000313" key="7">
    <source>
        <dbReference type="EMBL" id="EHR34656.1"/>
    </source>
</evidence>
<comment type="caution">
    <text evidence="7">The sequence shown here is derived from an EMBL/GenBank/DDBJ whole genome shotgun (WGS) entry which is preliminary data.</text>
</comment>
<evidence type="ECO:0000313" key="8">
    <source>
        <dbReference type="Proteomes" id="UP000004191"/>
    </source>
</evidence>
<keyword evidence="8" id="KW-1185">Reference proteome</keyword>
<keyword evidence="5" id="KW-0460">Magnesium</keyword>